<feature type="compositionally biased region" description="Low complexity" evidence="1">
    <location>
        <begin position="404"/>
        <end position="415"/>
    </location>
</feature>
<comment type="caution">
    <text evidence="3">The sequence shown here is derived from an EMBL/GenBank/DDBJ whole genome shotgun (WGS) entry which is preliminary data.</text>
</comment>
<feature type="compositionally biased region" description="Basic and acidic residues" evidence="1">
    <location>
        <begin position="495"/>
        <end position="504"/>
    </location>
</feature>
<feature type="compositionally biased region" description="Low complexity" evidence="1">
    <location>
        <begin position="199"/>
        <end position="219"/>
    </location>
</feature>
<evidence type="ECO:0000313" key="4">
    <source>
        <dbReference type="Proteomes" id="UP001310890"/>
    </source>
</evidence>
<dbReference type="InterPro" id="IPR004827">
    <property type="entry name" value="bZIP"/>
</dbReference>
<feature type="region of interest" description="Disordered" evidence="1">
    <location>
        <begin position="141"/>
        <end position="259"/>
    </location>
</feature>
<feature type="region of interest" description="Disordered" evidence="1">
    <location>
        <begin position="284"/>
        <end position="308"/>
    </location>
</feature>
<dbReference type="Pfam" id="PF07716">
    <property type="entry name" value="bZIP_2"/>
    <property type="match status" value="1"/>
</dbReference>
<feature type="region of interest" description="Disordered" evidence="1">
    <location>
        <begin position="74"/>
        <end position="109"/>
    </location>
</feature>
<feature type="region of interest" description="Disordered" evidence="1">
    <location>
        <begin position="1"/>
        <end position="23"/>
    </location>
</feature>
<reference evidence="3" key="1">
    <citation type="submission" date="2023-08" db="EMBL/GenBank/DDBJ databases">
        <title>Black Yeasts Isolated from many extreme environments.</title>
        <authorList>
            <person name="Coleine C."/>
            <person name="Stajich J.E."/>
            <person name="Selbmann L."/>
        </authorList>
    </citation>
    <scope>NUCLEOTIDE SEQUENCE</scope>
    <source>
        <strain evidence="3">CCFEE 5401</strain>
    </source>
</reference>
<feature type="compositionally biased region" description="Polar residues" evidence="1">
    <location>
        <begin position="141"/>
        <end position="151"/>
    </location>
</feature>
<dbReference type="EMBL" id="JAVRRL010000044">
    <property type="protein sequence ID" value="KAK5110931.1"/>
    <property type="molecule type" value="Genomic_DNA"/>
</dbReference>
<dbReference type="GO" id="GO:0003700">
    <property type="term" value="F:DNA-binding transcription factor activity"/>
    <property type="evidence" value="ECO:0007669"/>
    <property type="project" value="InterPro"/>
</dbReference>
<dbReference type="PROSITE" id="PS00036">
    <property type="entry name" value="BZIP_BASIC"/>
    <property type="match status" value="1"/>
</dbReference>
<feature type="region of interest" description="Disordered" evidence="1">
    <location>
        <begin position="368"/>
        <end position="504"/>
    </location>
</feature>
<dbReference type="AlphaFoldDB" id="A0AAN7TDI8"/>
<gene>
    <name evidence="3" type="ORF">LTR62_005469</name>
</gene>
<feature type="compositionally biased region" description="Low complexity" evidence="1">
    <location>
        <begin position="74"/>
        <end position="85"/>
    </location>
</feature>
<proteinExistence type="predicted"/>
<evidence type="ECO:0000259" key="2">
    <source>
        <dbReference type="PROSITE" id="PS00036"/>
    </source>
</evidence>
<organism evidence="3 4">
    <name type="scientific">Meristemomyces frigidus</name>
    <dbReference type="NCBI Taxonomy" id="1508187"/>
    <lineage>
        <taxon>Eukaryota</taxon>
        <taxon>Fungi</taxon>
        <taxon>Dikarya</taxon>
        <taxon>Ascomycota</taxon>
        <taxon>Pezizomycotina</taxon>
        <taxon>Dothideomycetes</taxon>
        <taxon>Dothideomycetidae</taxon>
        <taxon>Mycosphaerellales</taxon>
        <taxon>Teratosphaeriaceae</taxon>
        <taxon>Meristemomyces</taxon>
    </lineage>
</organism>
<feature type="compositionally biased region" description="Low complexity" evidence="1">
    <location>
        <begin position="428"/>
        <end position="441"/>
    </location>
</feature>
<evidence type="ECO:0000313" key="3">
    <source>
        <dbReference type="EMBL" id="KAK5110931.1"/>
    </source>
</evidence>
<accession>A0AAN7TDI8</accession>
<dbReference type="CDD" id="cd14705">
    <property type="entry name" value="bZIP_Zip1"/>
    <property type="match status" value="1"/>
</dbReference>
<dbReference type="Gene3D" id="1.20.5.170">
    <property type="match status" value="1"/>
</dbReference>
<dbReference type="Proteomes" id="UP001310890">
    <property type="component" value="Unassembled WGS sequence"/>
</dbReference>
<sequence length="504" mass="54010">MNALSRRPPHVALGQSHLRGSASDLPSYAVATDGREAHISTVPTTRLAGVDAILNLVSAGDGTHGRRRKAAELDSLFPPSQSLPPLAIPGQSAHSTPMPSPRPPYGQSVGQPVRRILTARSPSLHRAPSIGQLQPLTGPTIMQQASQSGSPRSRVHALEPGTSGAPPLPPAPDHARTPYDYTSATPSAEAARRAGMTVGRSNRAASGSASPSSSYSSYSQNDQTSPAGQFPGYNDGSTNSSADRQRHMGIPISSSGGQNTYQMMTLETTSGTVQLPVDVQAASRVADEKRRRNAGASARFRQRRKEKEKEASVTIGRLEQQVKELGEDADFYRRERDHLSAALFQMPSADRYFPRPLSPRRRRTSIVMAGSSGRISADYMSESGPRSPQQSRNVRRRRSTLSVAQTPAQTGPQQPSTLFQAPYPPPIVYTTQPPTQQQIPPGRQDLAPLPSPMSREQSALPMVLPPMLTGPQTASPLALHAPPQSGGPWNPYATGRRESGAPRE</sequence>
<protein>
    <recommendedName>
        <fullName evidence="2">BZIP domain-containing protein</fullName>
    </recommendedName>
</protein>
<name>A0AAN7TDI8_9PEZI</name>
<evidence type="ECO:0000256" key="1">
    <source>
        <dbReference type="SAM" id="MobiDB-lite"/>
    </source>
</evidence>
<feature type="domain" description="BZIP" evidence="2">
    <location>
        <begin position="289"/>
        <end position="303"/>
    </location>
</feature>